<dbReference type="Gene3D" id="3.50.50.60">
    <property type="entry name" value="FAD/NAD(P)-binding domain"/>
    <property type="match status" value="1"/>
</dbReference>
<dbReference type="OrthoDB" id="429143at2759"/>
<evidence type="ECO:0000313" key="3">
    <source>
        <dbReference type="Proteomes" id="UP000660729"/>
    </source>
</evidence>
<evidence type="ECO:0000313" key="2">
    <source>
        <dbReference type="EMBL" id="KAF7195230.1"/>
    </source>
</evidence>
<feature type="domain" description="FAD dependent oxidoreductase" evidence="1">
    <location>
        <begin position="41"/>
        <end position="418"/>
    </location>
</feature>
<dbReference type="InterPro" id="IPR006076">
    <property type="entry name" value="FAD-dep_OxRdtase"/>
</dbReference>
<organism evidence="2 3">
    <name type="scientific">Pseudocercospora fuligena</name>
    <dbReference type="NCBI Taxonomy" id="685502"/>
    <lineage>
        <taxon>Eukaryota</taxon>
        <taxon>Fungi</taxon>
        <taxon>Dikarya</taxon>
        <taxon>Ascomycota</taxon>
        <taxon>Pezizomycotina</taxon>
        <taxon>Dothideomycetes</taxon>
        <taxon>Dothideomycetidae</taxon>
        <taxon>Mycosphaerellales</taxon>
        <taxon>Mycosphaerellaceae</taxon>
        <taxon>Pseudocercospora</taxon>
    </lineage>
</organism>
<dbReference type="GO" id="GO:0005737">
    <property type="term" value="C:cytoplasm"/>
    <property type="evidence" value="ECO:0007669"/>
    <property type="project" value="TreeGrafter"/>
</dbReference>
<dbReference type="SUPFAM" id="SSF51905">
    <property type="entry name" value="FAD/NAD(P)-binding domain"/>
    <property type="match status" value="1"/>
</dbReference>
<feature type="non-terminal residue" evidence="2">
    <location>
        <position position="455"/>
    </location>
</feature>
<keyword evidence="3" id="KW-1185">Reference proteome</keyword>
<evidence type="ECO:0000259" key="1">
    <source>
        <dbReference type="Pfam" id="PF01266"/>
    </source>
</evidence>
<dbReference type="InterPro" id="IPR036188">
    <property type="entry name" value="FAD/NAD-bd_sf"/>
</dbReference>
<sequence>MPHQTPPCQLPVAEATTPFWRSELHELDSFRSTEELPAECDIVVIGAGYAGVSTIHHLLKQDGHTPSIVLLEARQACSGASGRNGGQVKPDVYYNILKYTHKYGAQQAASFARFEARNVLAVNELVVKEKIDCDFVLTRALDVYLDDEHSKATKEAFDELAAIGVADLADIQYTEGEKAGKLSGVKGVKSCYSYTAGHIWPYKLVMELLSRAVKKGVNLQTHTPVTSVSESRDAGGRWTVTTSRGSIKAHKVIFASNGYTAAIAPQFHEKIVPVRGICSRISPSNPSKSQKLSYSYSLRYGKAIYDYMIARLDGSIIIGGAKPTFWHDISQWYGNCDDSKLIEPAAHYFDGIMQRHFPGWEHSGAYTDRVWTGIMGWSSDFMPYVGAMPEKSGHYIIAGFSGHGMPLIHLSSKAMAEMVGLEKSFEETDLPSVFKPTTERLLSQKNEILGTPSKL</sequence>
<reference evidence="2" key="1">
    <citation type="submission" date="2020-04" db="EMBL/GenBank/DDBJ databases">
        <title>Draft genome resource of the tomato pathogen Pseudocercospora fuligena.</title>
        <authorList>
            <person name="Zaccaron A."/>
        </authorList>
    </citation>
    <scope>NUCLEOTIDE SEQUENCE</scope>
    <source>
        <strain evidence="2">PF001</strain>
    </source>
</reference>
<protein>
    <submittedName>
        <fullName evidence="2">Gamma-glutamylputrescine oxidoreductase</fullName>
    </submittedName>
</protein>
<dbReference type="Pfam" id="PF01266">
    <property type="entry name" value="DAO"/>
    <property type="match status" value="1"/>
</dbReference>
<dbReference type="PANTHER" id="PTHR13847">
    <property type="entry name" value="SARCOSINE DEHYDROGENASE-RELATED"/>
    <property type="match status" value="1"/>
</dbReference>
<dbReference type="PANTHER" id="PTHR13847:SF279">
    <property type="entry name" value="FAD DEPENDENT OXIDOREDUCTASE DOMAIN-CONTAINING PROTEIN-RELATED"/>
    <property type="match status" value="1"/>
</dbReference>
<dbReference type="Gene3D" id="3.30.9.10">
    <property type="entry name" value="D-Amino Acid Oxidase, subunit A, domain 2"/>
    <property type="match status" value="1"/>
</dbReference>
<proteinExistence type="predicted"/>
<gene>
    <name evidence="2" type="ORF">HII31_03436</name>
</gene>
<dbReference type="EMBL" id="JABCIY010000041">
    <property type="protein sequence ID" value="KAF7195230.1"/>
    <property type="molecule type" value="Genomic_DNA"/>
</dbReference>
<dbReference type="AlphaFoldDB" id="A0A8H6VQI6"/>
<name>A0A8H6VQI6_9PEZI</name>
<comment type="caution">
    <text evidence="2">The sequence shown here is derived from an EMBL/GenBank/DDBJ whole genome shotgun (WGS) entry which is preliminary data.</text>
</comment>
<accession>A0A8H6VQI6</accession>
<dbReference type="Proteomes" id="UP000660729">
    <property type="component" value="Unassembled WGS sequence"/>
</dbReference>